<dbReference type="EMBL" id="PNBX01000066">
    <property type="protein sequence ID" value="TMO66836.1"/>
    <property type="molecule type" value="Genomic_DNA"/>
</dbReference>
<dbReference type="OrthoDB" id="6708821at2"/>
<evidence type="ECO:0000313" key="4">
    <source>
        <dbReference type="Proteomes" id="UP000307217"/>
    </source>
</evidence>
<evidence type="ECO:0000256" key="2">
    <source>
        <dbReference type="SAM" id="SignalP"/>
    </source>
</evidence>
<organism evidence="3 4">
    <name type="scientific">Pseudoalteromonas aurantia</name>
    <dbReference type="NCBI Taxonomy" id="43654"/>
    <lineage>
        <taxon>Bacteria</taxon>
        <taxon>Pseudomonadati</taxon>
        <taxon>Pseudomonadota</taxon>
        <taxon>Gammaproteobacteria</taxon>
        <taxon>Alteromonadales</taxon>
        <taxon>Pseudoalteromonadaceae</taxon>
        <taxon>Pseudoalteromonas</taxon>
    </lineage>
</organism>
<dbReference type="RefSeq" id="WP_138592655.1">
    <property type="nucleotide sequence ID" value="NZ_PNBX01000066.1"/>
</dbReference>
<reference evidence="4" key="2">
    <citation type="submission" date="2019-06" db="EMBL/GenBank/DDBJ databases">
        <title>Co-occurence of chitin degradation, pigmentation and bioactivity in marine Pseudoalteromonas.</title>
        <authorList>
            <person name="Sonnenschein E.C."/>
            <person name="Bech P.K."/>
        </authorList>
    </citation>
    <scope>NUCLEOTIDE SEQUENCE [LARGE SCALE GENOMIC DNA]</scope>
    <source>
        <strain evidence="4">S3790</strain>
    </source>
</reference>
<evidence type="ECO:0000313" key="3">
    <source>
        <dbReference type="EMBL" id="TMO66836.1"/>
    </source>
</evidence>
<dbReference type="GO" id="GO:0009252">
    <property type="term" value="P:peptidoglycan biosynthetic process"/>
    <property type="evidence" value="ECO:0007669"/>
    <property type="project" value="TreeGrafter"/>
</dbReference>
<dbReference type="PANTHER" id="PTHR38038">
    <property type="entry name" value="PENICILLIN-BINDING PROTEIN ACTIVATOR LPOA"/>
    <property type="match status" value="1"/>
</dbReference>
<feature type="chain" id="PRO_5024335297" evidence="2">
    <location>
        <begin position="21"/>
        <end position="633"/>
    </location>
</feature>
<evidence type="ECO:0000256" key="1">
    <source>
        <dbReference type="ARBA" id="ARBA00023136"/>
    </source>
</evidence>
<dbReference type="Gene3D" id="1.25.40.650">
    <property type="match status" value="1"/>
</dbReference>
<keyword evidence="2" id="KW-0732">Signal</keyword>
<keyword evidence="1" id="KW-0472">Membrane</keyword>
<dbReference type="CDD" id="cd06339">
    <property type="entry name" value="PBP1_YraM_LppC_lipoprotein-like"/>
    <property type="match status" value="1"/>
</dbReference>
<dbReference type="AlphaFoldDB" id="A0A5S3V6J9"/>
<dbReference type="PROSITE" id="PS51257">
    <property type="entry name" value="PROKAR_LIPOPROTEIN"/>
    <property type="match status" value="1"/>
</dbReference>
<dbReference type="Proteomes" id="UP000307217">
    <property type="component" value="Unassembled WGS sequence"/>
</dbReference>
<dbReference type="Pfam" id="PF04348">
    <property type="entry name" value="LppC"/>
    <property type="match status" value="1"/>
</dbReference>
<comment type="caution">
    <text evidence="3">The sequence shown here is derived from an EMBL/GenBank/DDBJ whole genome shotgun (WGS) entry which is preliminary data.</text>
</comment>
<feature type="signal peptide" evidence="2">
    <location>
        <begin position="1"/>
        <end position="20"/>
    </location>
</feature>
<proteinExistence type="predicted"/>
<protein>
    <submittedName>
        <fullName evidence="3">LppC family lipoprotein</fullName>
    </submittedName>
</protein>
<dbReference type="SUPFAM" id="SSF53822">
    <property type="entry name" value="Periplasmic binding protein-like I"/>
    <property type="match status" value="1"/>
</dbReference>
<name>A0A5S3V6J9_9GAMM</name>
<reference evidence="3 4" key="1">
    <citation type="submission" date="2018-01" db="EMBL/GenBank/DDBJ databases">
        <authorList>
            <person name="Paulsen S."/>
            <person name="Gram L.K."/>
        </authorList>
    </citation>
    <scope>NUCLEOTIDE SEQUENCE [LARGE SCALE GENOMIC DNA]</scope>
    <source>
        <strain evidence="3 4">S3790</strain>
    </source>
</reference>
<accession>A0A5S3V6J9</accession>
<dbReference type="PANTHER" id="PTHR38038:SF1">
    <property type="entry name" value="PENICILLIN-BINDING PROTEIN ACTIVATOR LPOA"/>
    <property type="match status" value="1"/>
</dbReference>
<keyword evidence="3" id="KW-0449">Lipoprotein</keyword>
<dbReference type="InterPro" id="IPR007443">
    <property type="entry name" value="LpoA"/>
</dbReference>
<gene>
    <name evidence="3" type="ORF">CWC19_15220</name>
</gene>
<dbReference type="GO" id="GO:0030234">
    <property type="term" value="F:enzyme regulator activity"/>
    <property type="evidence" value="ECO:0007669"/>
    <property type="project" value="TreeGrafter"/>
</dbReference>
<dbReference type="GO" id="GO:0031241">
    <property type="term" value="C:periplasmic side of cell outer membrane"/>
    <property type="evidence" value="ECO:0007669"/>
    <property type="project" value="TreeGrafter"/>
</dbReference>
<dbReference type="Gene3D" id="3.40.50.2300">
    <property type="match status" value="2"/>
</dbReference>
<dbReference type="InterPro" id="IPR028082">
    <property type="entry name" value="Peripla_BP_I"/>
</dbReference>
<sequence>MRLKVISLVIGILSGLSACSTTEKTSNTSVRENNSQQQSTVDVLNAAGLYNKAMSKQSITKIQLLYSARESAIEEQDWLTLELACLALESKSSVDHVQNKLYIALARKEMANYTAALAILHTLSEQLKLPEHQAWHQYLIGSIYASQQLPKKALVHYFKSANIASQHTLSLAGLNDEIWLALQQLSSYALERFDTGSVIQQGWVKLAKYQQIYLGAGVELHQAMNNWQRRFVNHPASYILPREVTESVLLAPYKTSKLAILLPQSGASERLGVALKNGFLAATDSISHTEVFFIDEMLTHQDIEQQLQSNKIDFVIGPLLRSNIEKLQSSDIIAALPTIYLNTQNHSTNSAPHHYYFSLNPEHEVEQAMVHFLAKKYQKPMLLAPESNSGNRLVEHFSSQWHRYSNAEPEVGFYTDSKNMAKIIAELLEVEDSKQRIKTIESLYRKTDIESETRSRQDIDVIYILGNSAETRLLKPYLDVNVSTFAPKIPLYASSRSYSRRIDITDKNDLDGLFFTEQPWMLPNAVDNKNLREKYQQMFPEQADIEQRLFAMAFDAITLIGEVKQLAKIPGKELVGLTGNLSIKSDNVIHRRLKWAQYSKQQIRLVQLNEQAPLPLFMQNSMELGEIQSKRSN</sequence>